<protein>
    <submittedName>
        <fullName evidence="2">Uncharacterized protein</fullName>
    </submittedName>
</protein>
<evidence type="ECO:0000313" key="3">
    <source>
        <dbReference type="Proteomes" id="UP000007798"/>
    </source>
</evidence>
<feature type="region of interest" description="Disordered" evidence="1">
    <location>
        <begin position="1"/>
        <end position="59"/>
    </location>
</feature>
<dbReference type="AlphaFoldDB" id="B4MZ59"/>
<evidence type="ECO:0000256" key="1">
    <source>
        <dbReference type="SAM" id="MobiDB-lite"/>
    </source>
</evidence>
<name>B4MZ59_DROWI</name>
<dbReference type="InParanoid" id="B4MZ59"/>
<reference evidence="2 3" key="1">
    <citation type="journal article" date="2007" name="Nature">
        <title>Evolution of genes and genomes on the Drosophila phylogeny.</title>
        <authorList>
            <consortium name="Drosophila 12 Genomes Consortium"/>
            <person name="Clark A.G."/>
            <person name="Eisen M.B."/>
            <person name="Smith D.R."/>
            <person name="Bergman C.M."/>
            <person name="Oliver B."/>
            <person name="Markow T.A."/>
            <person name="Kaufman T.C."/>
            <person name="Kellis M."/>
            <person name="Gelbart W."/>
            <person name="Iyer V.N."/>
            <person name="Pollard D.A."/>
            <person name="Sackton T.B."/>
            <person name="Larracuente A.M."/>
            <person name="Singh N.D."/>
            <person name="Abad J.P."/>
            <person name="Abt D.N."/>
            <person name="Adryan B."/>
            <person name="Aguade M."/>
            <person name="Akashi H."/>
            <person name="Anderson W.W."/>
            <person name="Aquadro C.F."/>
            <person name="Ardell D.H."/>
            <person name="Arguello R."/>
            <person name="Artieri C.G."/>
            <person name="Barbash D.A."/>
            <person name="Barker D."/>
            <person name="Barsanti P."/>
            <person name="Batterham P."/>
            <person name="Batzoglou S."/>
            <person name="Begun D."/>
            <person name="Bhutkar A."/>
            <person name="Blanco E."/>
            <person name="Bosak S.A."/>
            <person name="Bradley R.K."/>
            <person name="Brand A.D."/>
            <person name="Brent M.R."/>
            <person name="Brooks A.N."/>
            <person name="Brown R.H."/>
            <person name="Butlin R.K."/>
            <person name="Caggese C."/>
            <person name="Calvi B.R."/>
            <person name="Bernardo de Carvalho A."/>
            <person name="Caspi A."/>
            <person name="Castrezana S."/>
            <person name="Celniker S.E."/>
            <person name="Chang J.L."/>
            <person name="Chapple C."/>
            <person name="Chatterji S."/>
            <person name="Chinwalla A."/>
            <person name="Civetta A."/>
            <person name="Clifton S.W."/>
            <person name="Comeron J.M."/>
            <person name="Costello J.C."/>
            <person name="Coyne J.A."/>
            <person name="Daub J."/>
            <person name="David R.G."/>
            <person name="Delcher A.L."/>
            <person name="Delehaunty K."/>
            <person name="Do C.B."/>
            <person name="Ebling H."/>
            <person name="Edwards K."/>
            <person name="Eickbush T."/>
            <person name="Evans J.D."/>
            <person name="Filipski A."/>
            <person name="Findeiss S."/>
            <person name="Freyhult E."/>
            <person name="Fulton L."/>
            <person name="Fulton R."/>
            <person name="Garcia A.C."/>
            <person name="Gardiner A."/>
            <person name="Garfield D.A."/>
            <person name="Garvin B.E."/>
            <person name="Gibson G."/>
            <person name="Gilbert D."/>
            <person name="Gnerre S."/>
            <person name="Godfrey J."/>
            <person name="Good R."/>
            <person name="Gotea V."/>
            <person name="Gravely B."/>
            <person name="Greenberg A.J."/>
            <person name="Griffiths-Jones S."/>
            <person name="Gross S."/>
            <person name="Guigo R."/>
            <person name="Gustafson E.A."/>
            <person name="Haerty W."/>
            <person name="Hahn M.W."/>
            <person name="Halligan D.L."/>
            <person name="Halpern A.L."/>
            <person name="Halter G.M."/>
            <person name="Han M.V."/>
            <person name="Heger A."/>
            <person name="Hillier L."/>
            <person name="Hinrichs A.S."/>
            <person name="Holmes I."/>
            <person name="Hoskins R.A."/>
            <person name="Hubisz M.J."/>
            <person name="Hultmark D."/>
            <person name="Huntley M.A."/>
            <person name="Jaffe D.B."/>
            <person name="Jagadeeshan S."/>
            <person name="Jeck W.R."/>
            <person name="Johnson J."/>
            <person name="Jones C.D."/>
            <person name="Jordan W.C."/>
            <person name="Karpen G.H."/>
            <person name="Kataoka E."/>
            <person name="Keightley P.D."/>
            <person name="Kheradpour P."/>
            <person name="Kirkness E.F."/>
            <person name="Koerich L.B."/>
            <person name="Kristiansen K."/>
            <person name="Kudrna D."/>
            <person name="Kulathinal R.J."/>
            <person name="Kumar S."/>
            <person name="Kwok R."/>
            <person name="Lander E."/>
            <person name="Langley C.H."/>
            <person name="Lapoint R."/>
            <person name="Lazzaro B.P."/>
            <person name="Lee S.J."/>
            <person name="Levesque L."/>
            <person name="Li R."/>
            <person name="Lin C.F."/>
            <person name="Lin M.F."/>
            <person name="Lindblad-Toh K."/>
            <person name="Llopart A."/>
            <person name="Long M."/>
            <person name="Low L."/>
            <person name="Lozovsky E."/>
            <person name="Lu J."/>
            <person name="Luo M."/>
            <person name="Machado C.A."/>
            <person name="Makalowski W."/>
            <person name="Marzo M."/>
            <person name="Matsuda M."/>
            <person name="Matzkin L."/>
            <person name="McAllister B."/>
            <person name="McBride C.S."/>
            <person name="McKernan B."/>
            <person name="McKernan K."/>
            <person name="Mendez-Lago M."/>
            <person name="Minx P."/>
            <person name="Mollenhauer M.U."/>
            <person name="Montooth K."/>
            <person name="Mount S.M."/>
            <person name="Mu X."/>
            <person name="Myers E."/>
            <person name="Negre B."/>
            <person name="Newfeld S."/>
            <person name="Nielsen R."/>
            <person name="Noor M.A."/>
            <person name="O'Grady P."/>
            <person name="Pachter L."/>
            <person name="Papaceit M."/>
            <person name="Parisi M.J."/>
            <person name="Parisi M."/>
            <person name="Parts L."/>
            <person name="Pedersen J.S."/>
            <person name="Pesole G."/>
            <person name="Phillippy A.M."/>
            <person name="Ponting C.P."/>
            <person name="Pop M."/>
            <person name="Porcelli D."/>
            <person name="Powell J.R."/>
            <person name="Prohaska S."/>
            <person name="Pruitt K."/>
            <person name="Puig M."/>
            <person name="Quesneville H."/>
            <person name="Ram K.R."/>
            <person name="Rand D."/>
            <person name="Rasmussen M.D."/>
            <person name="Reed L.K."/>
            <person name="Reenan R."/>
            <person name="Reily A."/>
            <person name="Remington K.A."/>
            <person name="Rieger T.T."/>
            <person name="Ritchie M.G."/>
            <person name="Robin C."/>
            <person name="Rogers Y.H."/>
            <person name="Rohde C."/>
            <person name="Rozas J."/>
            <person name="Rubenfield M.J."/>
            <person name="Ruiz A."/>
            <person name="Russo S."/>
            <person name="Salzberg S.L."/>
            <person name="Sanchez-Gracia A."/>
            <person name="Saranga D.J."/>
            <person name="Sato H."/>
            <person name="Schaeffer S.W."/>
            <person name="Schatz M.C."/>
            <person name="Schlenke T."/>
            <person name="Schwartz R."/>
            <person name="Segarra C."/>
            <person name="Singh R.S."/>
            <person name="Sirot L."/>
            <person name="Sirota M."/>
            <person name="Sisneros N.B."/>
            <person name="Smith C.D."/>
            <person name="Smith T.F."/>
            <person name="Spieth J."/>
            <person name="Stage D.E."/>
            <person name="Stark A."/>
            <person name="Stephan W."/>
            <person name="Strausberg R.L."/>
            <person name="Strempel S."/>
            <person name="Sturgill D."/>
            <person name="Sutton G."/>
            <person name="Sutton G.G."/>
            <person name="Tao W."/>
            <person name="Teichmann S."/>
            <person name="Tobari Y.N."/>
            <person name="Tomimura Y."/>
            <person name="Tsolas J.M."/>
            <person name="Valente V.L."/>
            <person name="Venter E."/>
            <person name="Venter J.C."/>
            <person name="Vicario S."/>
            <person name="Vieira F.G."/>
            <person name="Vilella A.J."/>
            <person name="Villasante A."/>
            <person name="Walenz B."/>
            <person name="Wang J."/>
            <person name="Wasserman M."/>
            <person name="Watts T."/>
            <person name="Wilson D."/>
            <person name="Wilson R.K."/>
            <person name="Wing R.A."/>
            <person name="Wolfner M.F."/>
            <person name="Wong A."/>
            <person name="Wong G.K."/>
            <person name="Wu C.I."/>
            <person name="Wu G."/>
            <person name="Yamamoto D."/>
            <person name="Yang H.P."/>
            <person name="Yang S.P."/>
            <person name="Yorke J.A."/>
            <person name="Yoshida K."/>
            <person name="Zdobnov E."/>
            <person name="Zhang P."/>
            <person name="Zhang Y."/>
            <person name="Zimin A.V."/>
            <person name="Baldwin J."/>
            <person name="Abdouelleil A."/>
            <person name="Abdulkadir J."/>
            <person name="Abebe A."/>
            <person name="Abera B."/>
            <person name="Abreu J."/>
            <person name="Acer S.C."/>
            <person name="Aftuck L."/>
            <person name="Alexander A."/>
            <person name="An P."/>
            <person name="Anderson E."/>
            <person name="Anderson S."/>
            <person name="Arachi H."/>
            <person name="Azer M."/>
            <person name="Bachantsang P."/>
            <person name="Barry A."/>
            <person name="Bayul T."/>
            <person name="Berlin A."/>
            <person name="Bessette D."/>
            <person name="Bloom T."/>
            <person name="Blye J."/>
            <person name="Boguslavskiy L."/>
            <person name="Bonnet C."/>
            <person name="Boukhgalter B."/>
            <person name="Bourzgui I."/>
            <person name="Brown A."/>
            <person name="Cahill P."/>
            <person name="Channer S."/>
            <person name="Cheshatsang Y."/>
            <person name="Chuda L."/>
            <person name="Citroen M."/>
            <person name="Collymore A."/>
            <person name="Cooke P."/>
            <person name="Costello M."/>
            <person name="D'Aco K."/>
            <person name="Daza R."/>
            <person name="De Haan G."/>
            <person name="DeGray S."/>
            <person name="DeMaso C."/>
            <person name="Dhargay N."/>
            <person name="Dooley K."/>
            <person name="Dooley E."/>
            <person name="Doricent M."/>
            <person name="Dorje P."/>
            <person name="Dorjee K."/>
            <person name="Dupes A."/>
            <person name="Elong R."/>
            <person name="Falk J."/>
            <person name="Farina A."/>
            <person name="Faro S."/>
            <person name="Ferguson D."/>
            <person name="Fisher S."/>
            <person name="Foley C.D."/>
            <person name="Franke A."/>
            <person name="Friedrich D."/>
            <person name="Gadbois L."/>
            <person name="Gearin G."/>
            <person name="Gearin C.R."/>
            <person name="Giannoukos G."/>
            <person name="Goode T."/>
            <person name="Graham J."/>
            <person name="Grandbois E."/>
            <person name="Grewal S."/>
            <person name="Gyaltsen K."/>
            <person name="Hafez N."/>
            <person name="Hagos B."/>
            <person name="Hall J."/>
            <person name="Henson C."/>
            <person name="Hollinger A."/>
            <person name="Honan T."/>
            <person name="Huard M.D."/>
            <person name="Hughes L."/>
            <person name="Hurhula B."/>
            <person name="Husby M.E."/>
            <person name="Kamat A."/>
            <person name="Kanga B."/>
            <person name="Kashin S."/>
            <person name="Khazanovich D."/>
            <person name="Kisner P."/>
            <person name="Lance K."/>
            <person name="Lara M."/>
            <person name="Lee W."/>
            <person name="Lennon N."/>
            <person name="Letendre F."/>
            <person name="LeVine R."/>
            <person name="Lipovsky A."/>
            <person name="Liu X."/>
            <person name="Liu J."/>
            <person name="Liu S."/>
            <person name="Lokyitsang T."/>
            <person name="Lokyitsang Y."/>
            <person name="Lubonja R."/>
            <person name="Lui A."/>
            <person name="MacDonald P."/>
            <person name="Magnisalis V."/>
            <person name="Maru K."/>
            <person name="Matthews C."/>
            <person name="McCusker W."/>
            <person name="McDonough S."/>
            <person name="Mehta T."/>
            <person name="Meldrim J."/>
            <person name="Meneus L."/>
            <person name="Mihai O."/>
            <person name="Mihalev A."/>
            <person name="Mihova T."/>
            <person name="Mittelman R."/>
            <person name="Mlenga V."/>
            <person name="Montmayeur A."/>
            <person name="Mulrain L."/>
            <person name="Navidi A."/>
            <person name="Naylor J."/>
            <person name="Negash T."/>
            <person name="Nguyen T."/>
            <person name="Nguyen N."/>
            <person name="Nicol R."/>
            <person name="Norbu C."/>
            <person name="Norbu N."/>
            <person name="Novod N."/>
            <person name="O'Neill B."/>
            <person name="Osman S."/>
            <person name="Markiewicz E."/>
            <person name="Oyono O.L."/>
            <person name="Patti C."/>
            <person name="Phunkhang P."/>
            <person name="Pierre F."/>
            <person name="Priest M."/>
            <person name="Raghuraman S."/>
            <person name="Rege F."/>
            <person name="Reyes R."/>
            <person name="Rise C."/>
            <person name="Rogov P."/>
            <person name="Ross K."/>
            <person name="Ryan E."/>
            <person name="Settipalli S."/>
            <person name="Shea T."/>
            <person name="Sherpa N."/>
            <person name="Shi L."/>
            <person name="Shih D."/>
            <person name="Sparrow T."/>
            <person name="Spaulding J."/>
            <person name="Stalker J."/>
            <person name="Stange-Thomann N."/>
            <person name="Stavropoulos S."/>
            <person name="Stone C."/>
            <person name="Strader C."/>
            <person name="Tesfaye S."/>
            <person name="Thomson T."/>
            <person name="Thoulutsang Y."/>
            <person name="Thoulutsang D."/>
            <person name="Topham K."/>
            <person name="Topping I."/>
            <person name="Tsamla T."/>
            <person name="Vassiliev H."/>
            <person name="Vo A."/>
            <person name="Wangchuk T."/>
            <person name="Wangdi T."/>
            <person name="Weiand M."/>
            <person name="Wilkinson J."/>
            <person name="Wilson A."/>
            <person name="Yadav S."/>
            <person name="Young G."/>
            <person name="Yu Q."/>
            <person name="Zembek L."/>
            <person name="Zhong D."/>
            <person name="Zimmer A."/>
            <person name="Zwirko Z."/>
            <person name="Jaffe D.B."/>
            <person name="Alvarez P."/>
            <person name="Brockman W."/>
            <person name="Butler J."/>
            <person name="Chin C."/>
            <person name="Gnerre S."/>
            <person name="Grabherr M."/>
            <person name="Kleber M."/>
            <person name="Mauceli E."/>
            <person name="MacCallum I."/>
        </authorList>
    </citation>
    <scope>NUCLEOTIDE SEQUENCE [LARGE SCALE GENOMIC DNA]</scope>
    <source>
        <strain evidence="3">Tucson 14030-0811.24</strain>
    </source>
</reference>
<dbReference type="HOGENOM" id="CLU_189386_0_0_1"/>
<keyword evidence="3" id="KW-1185">Reference proteome</keyword>
<proteinExistence type="predicted"/>
<sequence>MAIRVDTAKVDTASKDSAKVDTASKDSARVDTVSKDSAVRADTVSKVDTDKDTATRIFK</sequence>
<dbReference type="EMBL" id="CH963913">
    <property type="protein sequence ID" value="EDW77455.2"/>
    <property type="molecule type" value="Genomic_DNA"/>
</dbReference>
<dbReference type="OrthoDB" id="7488960at2759"/>
<dbReference type="Proteomes" id="UP000007798">
    <property type="component" value="Unassembled WGS sequence"/>
</dbReference>
<accession>B4MZ59</accession>
<gene>
    <name evidence="2" type="primary">Dwil\GK18300</name>
    <name evidence="2" type="ORF">Dwil_GK18300</name>
</gene>
<evidence type="ECO:0000313" key="2">
    <source>
        <dbReference type="EMBL" id="EDW77455.2"/>
    </source>
</evidence>
<organism evidence="2 3">
    <name type="scientific">Drosophila willistoni</name>
    <name type="common">Fruit fly</name>
    <dbReference type="NCBI Taxonomy" id="7260"/>
    <lineage>
        <taxon>Eukaryota</taxon>
        <taxon>Metazoa</taxon>
        <taxon>Ecdysozoa</taxon>
        <taxon>Arthropoda</taxon>
        <taxon>Hexapoda</taxon>
        <taxon>Insecta</taxon>
        <taxon>Pterygota</taxon>
        <taxon>Neoptera</taxon>
        <taxon>Endopterygota</taxon>
        <taxon>Diptera</taxon>
        <taxon>Brachycera</taxon>
        <taxon>Muscomorpha</taxon>
        <taxon>Ephydroidea</taxon>
        <taxon>Drosophilidae</taxon>
        <taxon>Drosophila</taxon>
        <taxon>Sophophora</taxon>
    </lineage>
</organism>